<gene>
    <name evidence="2" type="ORF">AMORRO_LOCUS9453</name>
</gene>
<comment type="caution">
    <text evidence="2">The sequence shown here is derived from an EMBL/GenBank/DDBJ whole genome shotgun (WGS) entry which is preliminary data.</text>
</comment>
<dbReference type="Proteomes" id="UP000789342">
    <property type="component" value="Unassembled WGS sequence"/>
</dbReference>
<accession>A0A9N9DHX2</accession>
<feature type="compositionally biased region" description="Acidic residues" evidence="1">
    <location>
        <begin position="20"/>
        <end position="36"/>
    </location>
</feature>
<feature type="compositionally biased region" description="Polar residues" evidence="1">
    <location>
        <begin position="38"/>
        <end position="48"/>
    </location>
</feature>
<evidence type="ECO:0000313" key="2">
    <source>
        <dbReference type="EMBL" id="CAG8639476.1"/>
    </source>
</evidence>
<proteinExistence type="predicted"/>
<reference evidence="2" key="1">
    <citation type="submission" date="2021-06" db="EMBL/GenBank/DDBJ databases">
        <authorList>
            <person name="Kallberg Y."/>
            <person name="Tangrot J."/>
            <person name="Rosling A."/>
        </authorList>
    </citation>
    <scope>NUCLEOTIDE SEQUENCE</scope>
    <source>
        <strain evidence="2">CL551</strain>
    </source>
</reference>
<feature type="region of interest" description="Disordered" evidence="1">
    <location>
        <begin position="20"/>
        <end position="60"/>
    </location>
</feature>
<dbReference type="EMBL" id="CAJVPV010009217">
    <property type="protein sequence ID" value="CAG8639476.1"/>
    <property type="molecule type" value="Genomic_DNA"/>
</dbReference>
<sequence>LDESVDEIMIKEKNLNTELLDEQDNSIIDSEEEISDDQTNSSKSNDSSEFGPVNLPKAEDNFDKMVMETFEEKEASHSVSASAIRNMR</sequence>
<evidence type="ECO:0000313" key="3">
    <source>
        <dbReference type="Proteomes" id="UP000789342"/>
    </source>
</evidence>
<dbReference type="AlphaFoldDB" id="A0A9N9DHX2"/>
<evidence type="ECO:0000256" key="1">
    <source>
        <dbReference type="SAM" id="MobiDB-lite"/>
    </source>
</evidence>
<keyword evidence="3" id="KW-1185">Reference proteome</keyword>
<organism evidence="2 3">
    <name type="scientific">Acaulospora morrowiae</name>
    <dbReference type="NCBI Taxonomy" id="94023"/>
    <lineage>
        <taxon>Eukaryota</taxon>
        <taxon>Fungi</taxon>
        <taxon>Fungi incertae sedis</taxon>
        <taxon>Mucoromycota</taxon>
        <taxon>Glomeromycotina</taxon>
        <taxon>Glomeromycetes</taxon>
        <taxon>Diversisporales</taxon>
        <taxon>Acaulosporaceae</taxon>
        <taxon>Acaulospora</taxon>
    </lineage>
</organism>
<name>A0A9N9DHX2_9GLOM</name>
<feature type="non-terminal residue" evidence="2">
    <location>
        <position position="88"/>
    </location>
</feature>
<protein>
    <submittedName>
        <fullName evidence="2">18389_t:CDS:1</fullName>
    </submittedName>
</protein>